<protein>
    <submittedName>
        <fullName evidence="2">Tripartite-type tricarboxylate transporter, receptor component TctC</fullName>
    </submittedName>
</protein>
<organism evidence="2 3">
    <name type="scientific">Bradyrhizobium lablabi</name>
    <dbReference type="NCBI Taxonomy" id="722472"/>
    <lineage>
        <taxon>Bacteria</taxon>
        <taxon>Pseudomonadati</taxon>
        <taxon>Pseudomonadota</taxon>
        <taxon>Alphaproteobacteria</taxon>
        <taxon>Hyphomicrobiales</taxon>
        <taxon>Nitrobacteraceae</taxon>
        <taxon>Bradyrhizobium</taxon>
    </lineage>
</organism>
<accession>A0A1M6TRN1</accession>
<keyword evidence="2" id="KW-0675">Receptor</keyword>
<dbReference type="AlphaFoldDB" id="A0A1M6TRN1"/>
<dbReference type="Gene3D" id="3.40.190.150">
    <property type="entry name" value="Bordetella uptake gene, domain 1"/>
    <property type="match status" value="1"/>
</dbReference>
<dbReference type="PIRSF" id="PIRSF017082">
    <property type="entry name" value="YflP"/>
    <property type="match status" value="1"/>
</dbReference>
<evidence type="ECO:0000313" key="3">
    <source>
        <dbReference type="Proteomes" id="UP000189935"/>
    </source>
</evidence>
<dbReference type="InterPro" id="IPR042100">
    <property type="entry name" value="Bug_dom1"/>
</dbReference>
<dbReference type="EMBL" id="LT670844">
    <property type="protein sequence ID" value="SHK59642.1"/>
    <property type="molecule type" value="Genomic_DNA"/>
</dbReference>
<dbReference type="PANTHER" id="PTHR42928:SF5">
    <property type="entry name" value="BLR1237 PROTEIN"/>
    <property type="match status" value="1"/>
</dbReference>
<proteinExistence type="inferred from homology"/>
<evidence type="ECO:0000313" key="2">
    <source>
        <dbReference type="EMBL" id="SHK59642.1"/>
    </source>
</evidence>
<dbReference type="SUPFAM" id="SSF53850">
    <property type="entry name" value="Periplasmic binding protein-like II"/>
    <property type="match status" value="1"/>
</dbReference>
<dbReference type="Gene3D" id="3.40.190.10">
    <property type="entry name" value="Periplasmic binding protein-like II"/>
    <property type="match status" value="1"/>
</dbReference>
<reference evidence="2 3" key="1">
    <citation type="submission" date="2016-11" db="EMBL/GenBank/DDBJ databases">
        <authorList>
            <person name="Jaros S."/>
            <person name="Januszkiewicz K."/>
            <person name="Wedrychowicz H."/>
        </authorList>
    </citation>
    <scope>NUCLEOTIDE SEQUENCE [LARGE SCALE GENOMIC DNA]</scope>
    <source>
        <strain evidence="2 3">GAS499</strain>
    </source>
</reference>
<gene>
    <name evidence="2" type="ORF">SAMN05444159_3676</name>
</gene>
<comment type="similarity">
    <text evidence="1">Belongs to the UPF0065 (bug) family.</text>
</comment>
<dbReference type="CDD" id="cd13578">
    <property type="entry name" value="PBP2_Bug27"/>
    <property type="match status" value="1"/>
</dbReference>
<evidence type="ECO:0000256" key="1">
    <source>
        <dbReference type="ARBA" id="ARBA00006987"/>
    </source>
</evidence>
<dbReference type="Pfam" id="PF03401">
    <property type="entry name" value="TctC"/>
    <property type="match status" value="1"/>
</dbReference>
<dbReference type="PANTHER" id="PTHR42928">
    <property type="entry name" value="TRICARBOXYLATE-BINDING PROTEIN"/>
    <property type="match status" value="1"/>
</dbReference>
<sequence>MLLRWMVSRRAAIFVLAMGVAAIAPTGGASALDYPTRPVRFVVGFPPGGATDILARLIGQRLSEKLGQQFVIENKPGAGNNIGTETVVNAAPDGYTVLLVNPANYINASLYTNLKFNFIRDIAPVAAFNRVPNVMTVAPDVPAKTAAEFIAYVKANPGKVNMASSGNGTSVHLSGELFMAMAGIKMEHIPYKGAAPAITDMLGNRVQVIFDNMPSIIGHIAKGGLRALAVTTAARSPQLPDVPTVAETVPGYEASALFGMGAPKKTPPEIIEKLNHEINAVLAEPAMRARLIELGGEPLIDTPEAFGAMIAAETAKWEKVVQFSGAKVE</sequence>
<name>A0A1M6TRN1_9BRAD</name>
<dbReference type="Proteomes" id="UP000189935">
    <property type="component" value="Chromosome I"/>
</dbReference>
<dbReference type="InterPro" id="IPR005064">
    <property type="entry name" value="BUG"/>
</dbReference>